<comment type="caution">
    <text evidence="3">The sequence shown here is derived from an EMBL/GenBank/DDBJ whole genome shotgun (WGS) entry which is preliminary data.</text>
</comment>
<feature type="domain" description="Heterokaryon incompatibility" evidence="2">
    <location>
        <begin position="29"/>
        <end position="172"/>
    </location>
</feature>
<evidence type="ECO:0000313" key="3">
    <source>
        <dbReference type="EMBL" id="TGO84050.1"/>
    </source>
</evidence>
<keyword evidence="4" id="KW-1185">Reference proteome</keyword>
<evidence type="ECO:0000256" key="1">
    <source>
        <dbReference type="SAM" id="Phobius"/>
    </source>
</evidence>
<accession>A0A4Z1KEE6</accession>
<dbReference type="Gene3D" id="1.20.5.340">
    <property type="match status" value="1"/>
</dbReference>
<name>A0A4Z1KEE6_9HELO</name>
<dbReference type="InterPro" id="IPR052895">
    <property type="entry name" value="HetReg/Transcr_Mod"/>
</dbReference>
<dbReference type="InterPro" id="IPR055530">
    <property type="entry name" value="DUF7104"/>
</dbReference>
<dbReference type="Pfam" id="PF06985">
    <property type="entry name" value="HET"/>
    <property type="match status" value="1"/>
</dbReference>
<sequence length="529" mass="59444">MPDEDLTAQIHFRLHNYSLRKSDRGIHLYEALSYVWVSPESPKVVYINNHSLSITANLYTALLHLRYRSFERIIWVDSICINQEDNTEKSHQIQLIAKIIGQANRVIVYLDDAADGSNQALESIRVAAEGESPEFETPEGGYLKQEISEMNQRGVFELLKRPWFEPICVFQEVGFAQQILIMCGSATIDGLGKSDPSGDVPNERSVLVDMYHTRKATKRHDKIYALLGKSSNSPNLAGLLPDYKVTWTTLLERLVKFILPQNISVKTWESKEVALIESKGDVLGYAFSIDDDSTRFDRHTRWCFQDSAKPIRQGDLVCLLQGASKPAIIRATKDHFAIILIAATLQKHTQEQIRNNLQGQAEYEGIIENHTSVPDYLNTDSVAIIAGKFGKEAMTLLLEKQREEVVITGEVIKTAVGNSYSGEEVIKLLLEKMGEEVIIPEEVLEVAERRSHLKEKVMELLLKHRATNVMILEETPTQTLTLTIFSAMSLGNNVPVKLSLHSSKTRISVGVALVTLITVLAFGFFAPKR</sequence>
<organism evidence="3 4">
    <name type="scientific">Botrytis porri</name>
    <dbReference type="NCBI Taxonomy" id="87229"/>
    <lineage>
        <taxon>Eukaryota</taxon>
        <taxon>Fungi</taxon>
        <taxon>Dikarya</taxon>
        <taxon>Ascomycota</taxon>
        <taxon>Pezizomycotina</taxon>
        <taxon>Leotiomycetes</taxon>
        <taxon>Helotiales</taxon>
        <taxon>Sclerotiniaceae</taxon>
        <taxon>Botrytis</taxon>
    </lineage>
</organism>
<reference evidence="3 4" key="1">
    <citation type="submission" date="2017-12" db="EMBL/GenBank/DDBJ databases">
        <title>Comparative genomics of Botrytis spp.</title>
        <authorList>
            <person name="Valero-Jimenez C.A."/>
            <person name="Tapia P."/>
            <person name="Veloso J."/>
            <person name="Silva-Moreno E."/>
            <person name="Staats M."/>
            <person name="Valdes J.H."/>
            <person name="Van Kan J.A.L."/>
        </authorList>
    </citation>
    <scope>NUCLEOTIDE SEQUENCE [LARGE SCALE GENOMIC DNA]</scope>
    <source>
        <strain evidence="3 4">MUCL3349</strain>
    </source>
</reference>
<dbReference type="Proteomes" id="UP000297280">
    <property type="component" value="Unassembled WGS sequence"/>
</dbReference>
<evidence type="ECO:0000313" key="4">
    <source>
        <dbReference type="Proteomes" id="UP000297280"/>
    </source>
</evidence>
<feature type="transmembrane region" description="Helical" evidence="1">
    <location>
        <begin position="507"/>
        <end position="526"/>
    </location>
</feature>
<keyword evidence="1" id="KW-0472">Membrane</keyword>
<protein>
    <recommendedName>
        <fullName evidence="2">Heterokaryon incompatibility domain-containing protein</fullName>
    </recommendedName>
</protein>
<keyword evidence="1" id="KW-1133">Transmembrane helix</keyword>
<dbReference type="InterPro" id="IPR010730">
    <property type="entry name" value="HET"/>
</dbReference>
<proteinExistence type="predicted"/>
<dbReference type="PANTHER" id="PTHR24148">
    <property type="entry name" value="ANKYRIN REPEAT DOMAIN-CONTAINING PROTEIN 39 HOMOLOG-RELATED"/>
    <property type="match status" value="1"/>
</dbReference>
<gene>
    <name evidence="3" type="ORF">BPOR_0556g00010</name>
</gene>
<dbReference type="PANTHER" id="PTHR24148:SF78">
    <property type="entry name" value="HETEROKARYON INCOMPATIBILITY DOMAIN-CONTAINING PROTEIN"/>
    <property type="match status" value="1"/>
</dbReference>
<dbReference type="EMBL" id="PQXO01000555">
    <property type="protein sequence ID" value="TGO84050.1"/>
    <property type="molecule type" value="Genomic_DNA"/>
</dbReference>
<dbReference type="STRING" id="87229.A0A4Z1KEE6"/>
<keyword evidence="1" id="KW-0812">Transmembrane</keyword>
<dbReference type="AlphaFoldDB" id="A0A4Z1KEE6"/>
<evidence type="ECO:0000259" key="2">
    <source>
        <dbReference type="Pfam" id="PF06985"/>
    </source>
</evidence>
<dbReference type="Pfam" id="PF23397">
    <property type="entry name" value="DUF7104"/>
    <property type="match status" value="2"/>
</dbReference>